<organism evidence="5 6">
    <name type="scientific">Tanacetum coccineum</name>
    <dbReference type="NCBI Taxonomy" id="301880"/>
    <lineage>
        <taxon>Eukaryota</taxon>
        <taxon>Viridiplantae</taxon>
        <taxon>Streptophyta</taxon>
        <taxon>Embryophyta</taxon>
        <taxon>Tracheophyta</taxon>
        <taxon>Spermatophyta</taxon>
        <taxon>Magnoliopsida</taxon>
        <taxon>eudicotyledons</taxon>
        <taxon>Gunneridae</taxon>
        <taxon>Pentapetalae</taxon>
        <taxon>asterids</taxon>
        <taxon>campanulids</taxon>
        <taxon>Asterales</taxon>
        <taxon>Asteraceae</taxon>
        <taxon>Asteroideae</taxon>
        <taxon>Anthemideae</taxon>
        <taxon>Anthemidinae</taxon>
        <taxon>Tanacetum</taxon>
    </lineage>
</organism>
<feature type="domain" description="CCHC-type" evidence="3">
    <location>
        <begin position="767"/>
        <end position="782"/>
    </location>
</feature>
<reference evidence="5" key="2">
    <citation type="submission" date="2022-01" db="EMBL/GenBank/DDBJ databases">
        <authorList>
            <person name="Yamashiro T."/>
            <person name="Shiraishi A."/>
            <person name="Satake H."/>
            <person name="Nakayama K."/>
        </authorList>
    </citation>
    <scope>NUCLEOTIDE SEQUENCE</scope>
</reference>
<keyword evidence="5" id="KW-0548">Nucleotidyltransferase</keyword>
<evidence type="ECO:0000313" key="6">
    <source>
        <dbReference type="Proteomes" id="UP001151760"/>
    </source>
</evidence>
<feature type="compositionally biased region" description="Polar residues" evidence="2">
    <location>
        <begin position="364"/>
        <end position="379"/>
    </location>
</feature>
<dbReference type="InterPro" id="IPR043128">
    <property type="entry name" value="Rev_trsase/Diguanyl_cyclase"/>
</dbReference>
<dbReference type="InterPro" id="IPR000477">
    <property type="entry name" value="RT_dom"/>
</dbReference>
<dbReference type="EMBL" id="BQNB010020418">
    <property type="protein sequence ID" value="GJT95740.1"/>
    <property type="molecule type" value="Genomic_DNA"/>
</dbReference>
<dbReference type="Gene3D" id="3.30.70.270">
    <property type="match status" value="2"/>
</dbReference>
<name>A0ABQ5I6P6_9ASTR</name>
<keyword evidence="1" id="KW-0863">Zinc-finger</keyword>
<protein>
    <submittedName>
        <fullName evidence="5">Reverse transcriptase domain-containing protein</fullName>
    </submittedName>
</protein>
<comment type="caution">
    <text evidence="5">The sequence shown here is derived from an EMBL/GenBank/DDBJ whole genome shotgun (WGS) entry which is preliminary data.</text>
</comment>
<keyword evidence="5" id="KW-0695">RNA-directed DNA polymerase</keyword>
<dbReference type="PROSITE" id="PS50158">
    <property type="entry name" value="ZF_CCHC"/>
    <property type="match status" value="1"/>
</dbReference>
<feature type="region of interest" description="Disordered" evidence="2">
    <location>
        <begin position="356"/>
        <end position="443"/>
    </location>
</feature>
<feature type="compositionally biased region" description="Acidic residues" evidence="2">
    <location>
        <begin position="382"/>
        <end position="399"/>
    </location>
</feature>
<feature type="compositionally biased region" description="Basic and acidic residues" evidence="2">
    <location>
        <begin position="291"/>
        <end position="303"/>
    </location>
</feature>
<accession>A0ABQ5I6P6</accession>
<feature type="compositionally biased region" description="Basic and acidic residues" evidence="2">
    <location>
        <begin position="400"/>
        <end position="417"/>
    </location>
</feature>
<keyword evidence="1" id="KW-0862">Zinc</keyword>
<gene>
    <name evidence="5" type="ORF">Tco_1091258</name>
</gene>
<evidence type="ECO:0000259" key="3">
    <source>
        <dbReference type="PROSITE" id="PS50158"/>
    </source>
</evidence>
<feature type="region of interest" description="Disordered" evidence="2">
    <location>
        <begin position="276"/>
        <end position="303"/>
    </location>
</feature>
<sequence length="1406" mass="162691">MDDESMWAADRVVAQTPSSLITIPEIANKFAIKGNHLTLVKGNQFDGRTKTDPHKHIHEFLRICDMFKYRDTKNEAVRLMMFPLSLTGEAKTWLDKLNEGTIETEIRVFSQHKNESLTDAWLRMKEMLQNYHGHNLSKGNIIKIFYHGLNEITQEILNAAAGGIFLYKTPNEAYQLLEDKVLLKLDWAKNQKTKSSLKKTIAFADEGSSNSDTDKIMSRMDAMTITMDAQYKELQTRAKKPTPDLDDDDIPLSRKEEAKFMQTFCKTRFYNDYRDRDSNRKNWRSSGQNDYNRDNYRSNTDDKSYDLQKQFNDFKKSQQSTNAFVKETFMDLKTQLETVAKNHQASIQNLETKFDRLADKKSGRTSGSLPRNTQPITTRVSEDEDEDPEEEEFEEEEEPQEKKDNMEVDIEEYKNEPELTYPYEEADPLNPPSYASESEPEDVTKVENPIEHEDETVPASVYKVGKSSTTLFLREDNDGLLPGLMRRDINSLFGKAKDEYYGKLILDLANEVHFSVEQGTAVMEKLNERVERDLYWTRVRAHEFYQEMIRRGFMFKERPNEAIDVQIEDEKSPSSEPRGSPCDSYVDAAIATERARQVNVRNDARGSGPVRGQDVAPAVRECTFAGFMKCNPIAFHGHALTWWNAKVSTMGLETVNLMPWTEKKQLMTAEFCPIEERFNELALMCPRMVEQERVKVDAYIWGLTDNIKGEVTSSKHANLNEAVRMAHKLIEQKSEARDERILEGKKRKYCKEKNVATCANAQPIPTCYDCGEKGHIRNRCPRKVKQEEVGEVRSRTYAIKDAEPQGVFVDTRRSSMLNIDPVKIGASYEVELADRRVVSTNTVLKGYTLNLVNHIFEIDLMLIELGTLDVIIGMDQLFKHDVVIVCGEEVVHIPYKNKILIVKSDKGVSRLKVISCIKASKYVERGCHLFLAHVTKKRSKEKRLEDVPIIHDFLEMFHEDFLGLPPPRQVEFRIDLVPGAAPVARAPYRLAPSEIRELSIQLQELLEKEFIRPSSSPWGAPVLFVKKKDGSFRMCIDYCELNRLTVKNHYPLSRTNNLFDQLQGSSVYSKIDLRSEYHQLGIKEEDIPITAFRTRYGHFEFQVMPSRLTNAPVVFMDLINRVCKSYLDKFVIVFIDDILVYSKDEEEHGKHLNIILELFKKERLYAKFSKCDFWLDSVQFLGYAIDRSGVHVDPAKIKAIKNWAAPTTPTEMRQFLRLAGYYRRFIKGFSLISKPLTKLTQKDKKYEWRKEEEEAFQTLKRKLCSAPILALPKGQKILSCIAMRYLRIREAHKEAMKKKNVRKENLGRLIKQILEFRPDRTRCFGNRVWLPRFGGLRDLVMHESYKSKYSIHPGSDKMYQDLKLLYWWLNMKANIATHVSKCLTCAKVKAEHQKPSGLLQQPEIPV</sequence>
<reference evidence="5" key="1">
    <citation type="journal article" date="2022" name="Int. J. Mol. Sci.">
        <title>Draft Genome of Tanacetum Coccineum: Genomic Comparison of Closely Related Tanacetum-Family Plants.</title>
        <authorList>
            <person name="Yamashiro T."/>
            <person name="Shiraishi A."/>
            <person name="Nakayama K."/>
            <person name="Satake H."/>
        </authorList>
    </citation>
    <scope>NUCLEOTIDE SEQUENCE</scope>
</reference>
<dbReference type="Pfam" id="PF17921">
    <property type="entry name" value="Integrase_H2C2"/>
    <property type="match status" value="1"/>
</dbReference>
<dbReference type="InterPro" id="IPR001878">
    <property type="entry name" value="Znf_CCHC"/>
</dbReference>
<dbReference type="InterPro" id="IPR043502">
    <property type="entry name" value="DNA/RNA_pol_sf"/>
</dbReference>
<dbReference type="CDD" id="cd01647">
    <property type="entry name" value="RT_LTR"/>
    <property type="match status" value="1"/>
</dbReference>
<dbReference type="Gene3D" id="3.10.10.10">
    <property type="entry name" value="HIV Type 1 Reverse Transcriptase, subunit A, domain 1"/>
    <property type="match status" value="1"/>
</dbReference>
<dbReference type="GO" id="GO:0003964">
    <property type="term" value="F:RNA-directed DNA polymerase activity"/>
    <property type="evidence" value="ECO:0007669"/>
    <property type="project" value="UniProtKB-KW"/>
</dbReference>
<evidence type="ECO:0000256" key="1">
    <source>
        <dbReference type="PROSITE-ProRule" id="PRU00047"/>
    </source>
</evidence>
<dbReference type="PANTHER" id="PTHR24559:SF427">
    <property type="entry name" value="RNA-DIRECTED DNA POLYMERASE"/>
    <property type="match status" value="1"/>
</dbReference>
<keyword evidence="1" id="KW-0479">Metal-binding</keyword>
<dbReference type="InterPro" id="IPR053134">
    <property type="entry name" value="RNA-dir_DNA_polymerase"/>
</dbReference>
<dbReference type="Pfam" id="PF00078">
    <property type="entry name" value="RVT_1"/>
    <property type="match status" value="1"/>
</dbReference>
<evidence type="ECO:0000256" key="2">
    <source>
        <dbReference type="SAM" id="MobiDB-lite"/>
    </source>
</evidence>
<evidence type="ECO:0000313" key="5">
    <source>
        <dbReference type="EMBL" id="GJT95740.1"/>
    </source>
</evidence>
<dbReference type="Pfam" id="PF08284">
    <property type="entry name" value="RVP_2"/>
    <property type="match status" value="1"/>
</dbReference>
<dbReference type="InterPro" id="IPR041588">
    <property type="entry name" value="Integrase_H2C2"/>
</dbReference>
<keyword evidence="5" id="KW-0808">Transferase</keyword>
<dbReference type="SUPFAM" id="SSF56672">
    <property type="entry name" value="DNA/RNA polymerases"/>
    <property type="match status" value="1"/>
</dbReference>
<dbReference type="Gene3D" id="1.10.340.70">
    <property type="match status" value="1"/>
</dbReference>
<dbReference type="Proteomes" id="UP001151760">
    <property type="component" value="Unassembled WGS sequence"/>
</dbReference>
<keyword evidence="6" id="KW-1185">Reference proteome</keyword>
<feature type="domain" description="Reverse transcriptase" evidence="4">
    <location>
        <begin position="1006"/>
        <end position="1185"/>
    </location>
</feature>
<evidence type="ECO:0000259" key="4">
    <source>
        <dbReference type="PROSITE" id="PS50878"/>
    </source>
</evidence>
<dbReference type="PROSITE" id="PS50878">
    <property type="entry name" value="RT_POL"/>
    <property type="match status" value="1"/>
</dbReference>
<dbReference type="PANTHER" id="PTHR24559">
    <property type="entry name" value="TRANSPOSON TY3-I GAG-POL POLYPROTEIN"/>
    <property type="match status" value="1"/>
</dbReference>
<proteinExistence type="predicted"/>